<reference evidence="2" key="2">
    <citation type="submission" date="2017-12" db="EMBL/GenBank/DDBJ databases">
        <title>Genome sequence of the Bar-tailed Godwit (Limosa lapponica baueri).</title>
        <authorList>
            <person name="Lima N.C.B."/>
            <person name="Parody-Merino A.M."/>
            <person name="Battley P.F."/>
            <person name="Fidler A.E."/>
            <person name="Prosdocimi F."/>
        </authorList>
    </citation>
    <scope>NUCLEOTIDE SEQUENCE [LARGE SCALE GENOMIC DNA]</scope>
</reference>
<reference evidence="2" key="1">
    <citation type="submission" date="2017-11" db="EMBL/GenBank/DDBJ databases">
        <authorList>
            <person name="Lima N.C."/>
            <person name="Parody-Merino A.M."/>
            <person name="Battley P.F."/>
            <person name="Fidler A.E."/>
            <person name="Prosdocimi F."/>
        </authorList>
    </citation>
    <scope>NUCLEOTIDE SEQUENCE [LARGE SCALE GENOMIC DNA]</scope>
</reference>
<dbReference type="OrthoDB" id="8955553at2759"/>
<keyword evidence="2" id="KW-1185">Reference proteome</keyword>
<dbReference type="EMBL" id="KZ508306">
    <property type="protein sequence ID" value="PKU35374.1"/>
    <property type="molecule type" value="Genomic_DNA"/>
</dbReference>
<name>A0A2I0TNJ1_LIMLA</name>
<proteinExistence type="predicted"/>
<accession>A0A2I0TNJ1</accession>
<evidence type="ECO:0000313" key="1">
    <source>
        <dbReference type="EMBL" id="PKU35374.1"/>
    </source>
</evidence>
<organism evidence="1 2">
    <name type="scientific">Limosa lapponica baueri</name>
    <dbReference type="NCBI Taxonomy" id="1758121"/>
    <lineage>
        <taxon>Eukaryota</taxon>
        <taxon>Metazoa</taxon>
        <taxon>Chordata</taxon>
        <taxon>Craniata</taxon>
        <taxon>Vertebrata</taxon>
        <taxon>Euteleostomi</taxon>
        <taxon>Archelosauria</taxon>
        <taxon>Archosauria</taxon>
        <taxon>Dinosauria</taxon>
        <taxon>Saurischia</taxon>
        <taxon>Theropoda</taxon>
        <taxon>Coelurosauria</taxon>
        <taxon>Aves</taxon>
        <taxon>Neognathae</taxon>
        <taxon>Neoaves</taxon>
        <taxon>Charadriiformes</taxon>
        <taxon>Scolopacidae</taxon>
        <taxon>Limosa</taxon>
    </lineage>
</organism>
<protein>
    <submittedName>
        <fullName evidence="1">Uncharacterized protein</fullName>
    </submittedName>
</protein>
<sequence length="142" mass="15779">MASMEKVLVADTAITAAMWKNFSKLAHPPQTMASPGSRRSLPMEISQQFQDMSCNRCLLLGTGDHEQDLPGTSESQLCLHPASTQRMVRMGGWTSTGDVVGVCCRPPDEEKEVDKIFFRHLEEPLQPQAWVPMSGFNHFAIC</sequence>
<gene>
    <name evidence="1" type="ORF">llap_14322</name>
</gene>
<dbReference type="Proteomes" id="UP000233556">
    <property type="component" value="Unassembled WGS sequence"/>
</dbReference>
<dbReference type="AlphaFoldDB" id="A0A2I0TNJ1"/>
<evidence type="ECO:0000313" key="2">
    <source>
        <dbReference type="Proteomes" id="UP000233556"/>
    </source>
</evidence>